<sequence length="620" mass="68802">MKVRRILSIFSLFIVSLVTLILITYSWLDYTYNFENDILGRTRVNYFADGDGSQTDPFIIESPEHMFNLSMLQNLGYLEDQDPNLTGIQSFYFKVADKDTGNPIIIDYSDPLIPSFYKTIPPIGDHDYPFTGVFDGNLSEVHHLTIDGSGKQDIGFFGYAGSGSIISNFFIIEPIILSNPVISEITPTFHEHNNNLVNRATGYIVGHLGVGSLLENVFVSKPFIDSDPNGDLNRSQYGLIGFNETDGGLVSASPRNSYNFTMDAPSAYAALSYAQTTYGNWYINGSSTLRLSNAISSNKLNIGYSLSTLRISQSTNDPDPVYLIDKLETDGYIIGTAQSKYSRENIDVVGLIDFSTTNYQIFQNLSAFTTPAVGSTFNPINHPDAVFLYVRPTNNPQDLGDVTSTYGGGGNFSYLSGYDANGIYQPNRIFKNKQSPGVIGFGASGITNTMIANNAWTAVVEDTDTGSLIVVDETVIPDFYVFLVAVTNGQITINNIVFNYQAPAATEETLQFISKVDFIHQDSINTIKNNLSTYDFSMMVFNYEIISGETLTVEIERLLNDNYNIFINYSVVADSFFYFDIFNVKTFPISIYINGVLYNTYTNTVISMRFESSGFTVTPT</sequence>
<evidence type="ECO:0000256" key="1">
    <source>
        <dbReference type="SAM" id="Phobius"/>
    </source>
</evidence>
<accession>A0A7L6N5M4</accession>
<keyword evidence="3" id="KW-1185">Reference proteome</keyword>
<keyword evidence="1" id="KW-1133">Transmembrane helix</keyword>
<dbReference type="EMBL" id="CP051151">
    <property type="protein sequence ID" value="QLY40861.1"/>
    <property type="molecule type" value="Genomic_DNA"/>
</dbReference>
<dbReference type="Gene3D" id="2.160.20.110">
    <property type="match status" value="1"/>
</dbReference>
<evidence type="ECO:0000313" key="2">
    <source>
        <dbReference type="EMBL" id="QLY40861.1"/>
    </source>
</evidence>
<evidence type="ECO:0000313" key="3">
    <source>
        <dbReference type="Proteomes" id="UP000512167"/>
    </source>
</evidence>
<dbReference type="RefSeq" id="WP_312031713.1">
    <property type="nucleotide sequence ID" value="NZ_CP051151.1"/>
</dbReference>
<organism evidence="2 3">
    <name type="scientific">Hujiaoplasma nucleasis</name>
    <dbReference type="NCBI Taxonomy" id="2725268"/>
    <lineage>
        <taxon>Bacteria</taxon>
        <taxon>Bacillati</taxon>
        <taxon>Mycoplasmatota</taxon>
        <taxon>Mollicutes</taxon>
        <taxon>Candidatus Izemoplasmatales</taxon>
        <taxon>Hujiaoplasmataceae</taxon>
        <taxon>Hujiaoplasma</taxon>
    </lineage>
</organism>
<keyword evidence="1" id="KW-0812">Transmembrane</keyword>
<feature type="transmembrane region" description="Helical" evidence="1">
    <location>
        <begin position="7"/>
        <end position="28"/>
    </location>
</feature>
<dbReference type="Proteomes" id="UP000512167">
    <property type="component" value="Chromosome"/>
</dbReference>
<reference evidence="2 3" key="1">
    <citation type="submission" date="2020-04" db="EMBL/GenBank/DDBJ databases">
        <authorList>
            <person name="Zheng R.K."/>
            <person name="Sun C.M."/>
        </authorList>
    </citation>
    <scope>NUCLEOTIDE SEQUENCE [LARGE SCALE GENOMIC DNA]</scope>
    <source>
        <strain evidence="3">zrk29</strain>
    </source>
</reference>
<name>A0A7L6N5M4_9MOLU</name>
<dbReference type="KEGG" id="tbk:HF295_08335"/>
<protein>
    <submittedName>
        <fullName evidence="2">Uncharacterized protein</fullName>
    </submittedName>
</protein>
<proteinExistence type="predicted"/>
<dbReference type="AlphaFoldDB" id="A0A7L6N5M4"/>
<keyword evidence="1" id="KW-0472">Membrane</keyword>
<gene>
    <name evidence="2" type="ORF">HF295_08335</name>
</gene>